<sequence>MAISKVLIIASLVLCLLVVNGVQAIQTNIEATSKVSYKPGPTIDCGASCKVRCSLSSRPNLCKRACGTCCSRCSCVPPGTSGNYETCPCYAKLTTRGNKRKCP</sequence>
<dbReference type="EMBL" id="CACSLK010027752">
    <property type="protein sequence ID" value="CAA0827691.1"/>
    <property type="molecule type" value="Genomic_DNA"/>
</dbReference>
<dbReference type="PANTHER" id="PTHR23201">
    <property type="entry name" value="EXTENSIN, PROLINE-RICH PROTEIN"/>
    <property type="match status" value="1"/>
</dbReference>
<dbReference type="OrthoDB" id="625265at2759"/>
<evidence type="ECO:0000313" key="4">
    <source>
        <dbReference type="Proteomes" id="UP001153555"/>
    </source>
</evidence>
<name>A0A9N7RE87_STRHE</name>
<gene>
    <name evidence="3" type="ORF">SHERM_23386</name>
</gene>
<organism evidence="3 4">
    <name type="scientific">Striga hermonthica</name>
    <name type="common">Purple witchweed</name>
    <name type="synonym">Buchnera hermonthica</name>
    <dbReference type="NCBI Taxonomy" id="68872"/>
    <lineage>
        <taxon>Eukaryota</taxon>
        <taxon>Viridiplantae</taxon>
        <taxon>Streptophyta</taxon>
        <taxon>Embryophyta</taxon>
        <taxon>Tracheophyta</taxon>
        <taxon>Spermatophyta</taxon>
        <taxon>Magnoliopsida</taxon>
        <taxon>eudicotyledons</taxon>
        <taxon>Gunneridae</taxon>
        <taxon>Pentapetalae</taxon>
        <taxon>asterids</taxon>
        <taxon>lamiids</taxon>
        <taxon>Lamiales</taxon>
        <taxon>Orobanchaceae</taxon>
        <taxon>Buchnereae</taxon>
        <taxon>Striga</taxon>
    </lineage>
</organism>
<keyword evidence="2" id="KW-0732">Signal</keyword>
<dbReference type="InterPro" id="IPR003854">
    <property type="entry name" value="GASA"/>
</dbReference>
<keyword evidence="4" id="KW-1185">Reference proteome</keyword>
<proteinExistence type="inferred from homology"/>
<feature type="signal peptide" evidence="2">
    <location>
        <begin position="1"/>
        <end position="24"/>
    </location>
</feature>
<comment type="similarity">
    <text evidence="1">Belongs to the GASA family.</text>
</comment>
<dbReference type="PANTHER" id="PTHR23201:SF45">
    <property type="entry name" value="SNAKIN-2-LIKE"/>
    <property type="match status" value="1"/>
</dbReference>
<dbReference type="Pfam" id="PF02704">
    <property type="entry name" value="GASA"/>
    <property type="match status" value="1"/>
</dbReference>
<evidence type="ECO:0000256" key="1">
    <source>
        <dbReference type="ARBA" id="ARBA00010582"/>
    </source>
</evidence>
<comment type="caution">
    <text evidence="3">The sequence shown here is derived from an EMBL/GenBank/DDBJ whole genome shotgun (WGS) entry which is preliminary data.</text>
</comment>
<protein>
    <submittedName>
        <fullName evidence="3">Gibberellin-regulated protein 11</fullName>
    </submittedName>
</protein>
<evidence type="ECO:0000256" key="2">
    <source>
        <dbReference type="SAM" id="SignalP"/>
    </source>
</evidence>
<dbReference type="Proteomes" id="UP001153555">
    <property type="component" value="Unassembled WGS sequence"/>
</dbReference>
<accession>A0A9N7RE87</accession>
<dbReference type="AlphaFoldDB" id="A0A9N7RE87"/>
<reference evidence="3" key="1">
    <citation type="submission" date="2019-12" db="EMBL/GenBank/DDBJ databases">
        <authorList>
            <person name="Scholes J."/>
        </authorList>
    </citation>
    <scope>NUCLEOTIDE SEQUENCE</scope>
</reference>
<evidence type="ECO:0000313" key="3">
    <source>
        <dbReference type="EMBL" id="CAA0827691.1"/>
    </source>
</evidence>
<feature type="chain" id="PRO_5040359275" evidence="2">
    <location>
        <begin position="25"/>
        <end position="103"/>
    </location>
</feature>